<dbReference type="EMBL" id="JABBGK010000002">
    <property type="protein sequence ID" value="NML75248.1"/>
    <property type="molecule type" value="Genomic_DNA"/>
</dbReference>
<reference evidence="8 9" key="1">
    <citation type="submission" date="2020-04" db="EMBL/GenBank/DDBJ databases">
        <title>Rhizobium sp. S-51 isolated from soil.</title>
        <authorList>
            <person name="Dahal R.H."/>
        </authorList>
    </citation>
    <scope>NUCLEOTIDE SEQUENCE [LARGE SCALE GENOMIC DNA]</scope>
    <source>
        <strain evidence="8 9">S-51</strain>
    </source>
</reference>
<evidence type="ECO:0000256" key="5">
    <source>
        <dbReference type="ARBA" id="ARBA00023136"/>
    </source>
</evidence>
<dbReference type="AlphaFoldDB" id="A0A7Y0AXE9"/>
<protein>
    <submittedName>
        <fullName evidence="8">Peptidase</fullName>
    </submittedName>
</protein>
<organism evidence="8 9">
    <name type="scientific">Rhizobium terricola</name>
    <dbReference type="NCBI Taxonomy" id="2728849"/>
    <lineage>
        <taxon>Bacteria</taxon>
        <taxon>Pseudomonadati</taxon>
        <taxon>Pseudomonadota</taxon>
        <taxon>Alphaproteobacteria</taxon>
        <taxon>Hyphomicrobiales</taxon>
        <taxon>Rhizobiaceae</taxon>
        <taxon>Rhizobium/Agrobacterium group</taxon>
        <taxon>Rhizobium</taxon>
    </lineage>
</organism>
<keyword evidence="9" id="KW-1185">Reference proteome</keyword>
<feature type="transmembrane region" description="Helical" evidence="6">
    <location>
        <begin position="96"/>
        <end position="118"/>
    </location>
</feature>
<name>A0A7Y0AXE9_9HYPH</name>
<comment type="subcellular location">
    <subcellularLocation>
        <location evidence="1">Cell membrane</location>
        <topology evidence="1">Multi-pass membrane protein</topology>
    </subcellularLocation>
</comment>
<evidence type="ECO:0000256" key="2">
    <source>
        <dbReference type="ARBA" id="ARBA00022475"/>
    </source>
</evidence>
<feature type="transmembrane region" description="Helical" evidence="6">
    <location>
        <begin position="57"/>
        <end position="76"/>
    </location>
</feature>
<dbReference type="PANTHER" id="PTHR36506">
    <property type="entry name" value="PREFLAGELLIN PEPTIDASE"/>
    <property type="match status" value="1"/>
</dbReference>
<accession>A0A7Y0AXE9</accession>
<dbReference type="Proteomes" id="UP000541470">
    <property type="component" value="Unassembled WGS sequence"/>
</dbReference>
<dbReference type="GO" id="GO:0005886">
    <property type="term" value="C:plasma membrane"/>
    <property type="evidence" value="ECO:0007669"/>
    <property type="project" value="UniProtKB-SubCell"/>
</dbReference>
<feature type="transmembrane region" description="Helical" evidence="6">
    <location>
        <begin position="30"/>
        <end position="50"/>
    </location>
</feature>
<evidence type="ECO:0000256" key="4">
    <source>
        <dbReference type="ARBA" id="ARBA00022989"/>
    </source>
</evidence>
<evidence type="ECO:0000256" key="1">
    <source>
        <dbReference type="ARBA" id="ARBA00004651"/>
    </source>
</evidence>
<keyword evidence="4 6" id="KW-1133">Transmembrane helix</keyword>
<keyword evidence="3 6" id="KW-0812">Transmembrane</keyword>
<evidence type="ECO:0000313" key="8">
    <source>
        <dbReference type="EMBL" id="NML75248.1"/>
    </source>
</evidence>
<keyword evidence="5 6" id="KW-0472">Membrane</keyword>
<feature type="domain" description="Prepilin type IV endopeptidase peptidase" evidence="7">
    <location>
        <begin position="9"/>
        <end position="110"/>
    </location>
</feature>
<gene>
    <name evidence="8" type="ORF">HHL25_14040</name>
</gene>
<proteinExistence type="predicted"/>
<dbReference type="Gene3D" id="1.20.120.1220">
    <property type="match status" value="1"/>
</dbReference>
<sequence>MLEAAIFVIFPMCLVLASWTDFFEMTIPNRIPLILLAAFLVVAPFVGMTWTTFGLHFAAGLVVFSVGFALFALNVMGGGDAKLLTAAAVWYGLTPALFTFLVYVAYAGGALTLLILILRARSNSVLAMGLPLPDSIISAKKIPYAIAIGVAGLATYPQSPLVLAALEGLRG</sequence>
<evidence type="ECO:0000313" key="9">
    <source>
        <dbReference type="Proteomes" id="UP000541470"/>
    </source>
</evidence>
<dbReference type="GO" id="GO:0004190">
    <property type="term" value="F:aspartic-type endopeptidase activity"/>
    <property type="evidence" value="ECO:0007669"/>
    <property type="project" value="InterPro"/>
</dbReference>
<dbReference type="Pfam" id="PF01478">
    <property type="entry name" value="Peptidase_A24"/>
    <property type="match status" value="1"/>
</dbReference>
<dbReference type="InterPro" id="IPR000045">
    <property type="entry name" value="Prepilin_IV_endopep_pep"/>
</dbReference>
<dbReference type="InterPro" id="IPR052218">
    <property type="entry name" value="Preflagellin_Peptidase"/>
</dbReference>
<evidence type="ECO:0000256" key="6">
    <source>
        <dbReference type="SAM" id="Phobius"/>
    </source>
</evidence>
<evidence type="ECO:0000259" key="7">
    <source>
        <dbReference type="Pfam" id="PF01478"/>
    </source>
</evidence>
<dbReference type="PANTHER" id="PTHR36506:SF1">
    <property type="entry name" value="PREFLAGELLIN PEPTIDASE"/>
    <property type="match status" value="1"/>
</dbReference>
<evidence type="ECO:0000256" key="3">
    <source>
        <dbReference type="ARBA" id="ARBA00022692"/>
    </source>
</evidence>
<keyword evidence="2" id="KW-1003">Cell membrane</keyword>
<comment type="caution">
    <text evidence="8">The sequence shown here is derived from an EMBL/GenBank/DDBJ whole genome shotgun (WGS) entry which is preliminary data.</text>
</comment>